<evidence type="ECO:0000259" key="1">
    <source>
        <dbReference type="Pfam" id="PF13175"/>
    </source>
</evidence>
<gene>
    <name evidence="2" type="ORF">FLCOADKM_00026</name>
</gene>
<dbReference type="InterPro" id="IPR041685">
    <property type="entry name" value="AAA_GajA/Old/RecF-like"/>
</dbReference>
<dbReference type="SUPFAM" id="SSF52540">
    <property type="entry name" value="P-loop containing nucleoside triphosphate hydrolases"/>
    <property type="match status" value="1"/>
</dbReference>
<dbReference type="InterPro" id="IPR051396">
    <property type="entry name" value="Bact_Antivir_Def_Nuclease"/>
</dbReference>
<dbReference type="Gene3D" id="3.40.50.300">
    <property type="entry name" value="P-loop containing nucleotide triphosphate hydrolases"/>
    <property type="match status" value="1"/>
</dbReference>
<dbReference type="PANTHER" id="PTHR43581">
    <property type="entry name" value="ATP/GTP PHOSPHATASE"/>
    <property type="match status" value="1"/>
</dbReference>
<dbReference type="AlphaFoldDB" id="A0A7G9YZV2"/>
<dbReference type="EMBL" id="MT631544">
    <property type="protein sequence ID" value="QNO53536.1"/>
    <property type="molecule type" value="Genomic_DNA"/>
</dbReference>
<dbReference type="Pfam" id="PF13175">
    <property type="entry name" value="AAA_15"/>
    <property type="match status" value="1"/>
</dbReference>
<evidence type="ECO:0000313" key="2">
    <source>
        <dbReference type="EMBL" id="QNO53536.1"/>
    </source>
</evidence>
<reference evidence="2" key="1">
    <citation type="submission" date="2020-06" db="EMBL/GenBank/DDBJ databases">
        <title>Unique genomic features of the anaerobic methanotrophic archaea.</title>
        <authorList>
            <person name="Chadwick G.L."/>
            <person name="Skennerton C.T."/>
            <person name="Laso-Perez R."/>
            <person name="Leu A.O."/>
            <person name="Speth D.R."/>
            <person name="Yu H."/>
            <person name="Morgan-Lang C."/>
            <person name="Hatzenpichler R."/>
            <person name="Goudeau D."/>
            <person name="Malmstrom R."/>
            <person name="Brazelton W.J."/>
            <person name="Woyke T."/>
            <person name="Hallam S.J."/>
            <person name="Tyson G.W."/>
            <person name="Wegener G."/>
            <person name="Boetius A."/>
            <person name="Orphan V."/>
        </authorList>
    </citation>
    <scope>NUCLEOTIDE SEQUENCE</scope>
</reference>
<accession>A0A7G9YZV2</accession>
<feature type="domain" description="Endonuclease GajA/Old nuclease/RecF-like AAA" evidence="1">
    <location>
        <begin position="1"/>
        <end position="355"/>
    </location>
</feature>
<dbReference type="PANTHER" id="PTHR43581:SF2">
    <property type="entry name" value="EXCINUCLEASE ATPASE SUBUNIT"/>
    <property type="match status" value="1"/>
</dbReference>
<name>A0A7G9YZV2_9EURY</name>
<sequence>MISNIEIENFKCFGEGGNGGALSNLGRVNVIYGANNSGKSSILHAICLLKQSLNKSILTFSGASNLLVDLNSFEESVFNKQRDKRISICIGFKLTDGIEKLNKIAKQTPYQKYDFTSVNLTVNAIADRILSETLSTKEGVICELYFDKGRGGYKMKYSPEIIKEDFVNDTFKFLGWQASEPKETPYCADISKELRDSILDKMNRIYFLSAYRRIVLREQSISREPNEVNNGADTLAYFQYIRNNRPDAFSKIVEHTKNFNIADLTTVLSKGESSASFKDDKLPISTSIMDIGFGTNQIFSVIVQCFGSPANSTIMIEEPEIHLHPLAQSNLLDLFLDATKDGAKQVIITTHSTKLLDKIREGAGSKFKENEVKVFEVTKEQKGSVVTPIPPKSIQLGGEFGY</sequence>
<proteinExistence type="predicted"/>
<organism evidence="2">
    <name type="scientific">Candidatus Methanophagaceae archaeon ANME-1 ERB6</name>
    <dbReference type="NCBI Taxonomy" id="2759912"/>
    <lineage>
        <taxon>Archaea</taxon>
        <taxon>Methanobacteriati</taxon>
        <taxon>Methanobacteriota</taxon>
        <taxon>Stenosarchaea group</taxon>
        <taxon>Methanomicrobia</taxon>
        <taxon>Candidatus Methanophagales</taxon>
        <taxon>Candidatus Methanophagaceae</taxon>
    </lineage>
</organism>
<protein>
    <recommendedName>
        <fullName evidence="1">Endonuclease GajA/Old nuclease/RecF-like AAA domain-containing protein</fullName>
    </recommendedName>
</protein>
<dbReference type="InterPro" id="IPR027417">
    <property type="entry name" value="P-loop_NTPase"/>
</dbReference>